<sequence length="475" mass="50984">MMEGPDSKRDLAADGGQLLIPHRLYGADDPYASTYSLPNPSDSTVPLTSADAENTRTADAMPGHRSAYSNIDDGTPYREPAYANSQWLEKQQASNRRSKFVVIGSIVALLVLVAVGVVVGILVTRSHSSSSSSKSGSKSGSTSEGVAVGPYGVVKQTNPDDPSTFIKDPNLLHSFYGIAYTPDNSQLPDCGNSLAAVIEDIQLMSQLTTRIHLYGADCNQSALVLEAVKQTKVNMTVWLANYNIATNSTPYVQQRDYIMDAIKTYGTTNIGGVAVGNEFILDYMGAHEGGTNPDGPVGDQGAQLLIANITDTRNTLKAAGYDLPVGTGDAGAYFNTEVLEAVDFGFSNVHPWFANVSIAQAAGWTYNFFEDINVDAAQNVSNQPTMYIGETGWPTNSTDESNLSNGPSIASAPNMQTFLNDFVCGSNTNGTKYFYFEFGDELWQALQFGGVEGSWGLFYGNRTMKPITIPNCTLS</sequence>
<evidence type="ECO:0000256" key="14">
    <source>
        <dbReference type="ARBA" id="ARBA00043078"/>
    </source>
</evidence>
<dbReference type="GO" id="GO:0071555">
    <property type="term" value="P:cell wall organization"/>
    <property type="evidence" value="ECO:0007669"/>
    <property type="project" value="UniProtKB-KW"/>
</dbReference>
<keyword evidence="8" id="KW-0325">Glycoprotein</keyword>
<evidence type="ECO:0000256" key="13">
    <source>
        <dbReference type="ARBA" id="ARBA00042373"/>
    </source>
</evidence>
<evidence type="ECO:0000256" key="16">
    <source>
        <dbReference type="SAM" id="Phobius"/>
    </source>
</evidence>
<evidence type="ECO:0000313" key="17">
    <source>
        <dbReference type="EMBL" id="KAF9806769.1"/>
    </source>
</evidence>
<dbReference type="GO" id="GO:0009986">
    <property type="term" value="C:cell surface"/>
    <property type="evidence" value="ECO:0007669"/>
    <property type="project" value="TreeGrafter"/>
</dbReference>
<feature type="compositionally biased region" description="Low complexity" evidence="15">
    <location>
        <begin position="127"/>
        <end position="143"/>
    </location>
</feature>
<protein>
    <recommendedName>
        <fullName evidence="4">glucan endo-1,3-beta-D-glucosidase</fullName>
        <ecNumber evidence="4">3.2.1.39</ecNumber>
    </recommendedName>
    <alternativeName>
        <fullName evidence="14">Endo-1,3-beta-glucanase btgC</fullName>
    </alternativeName>
    <alternativeName>
        <fullName evidence="13">Laminarinase btgC</fullName>
    </alternativeName>
</protein>
<evidence type="ECO:0000256" key="11">
    <source>
        <dbReference type="ARBA" id="ARBA00023326"/>
    </source>
</evidence>
<comment type="subcellular location">
    <subcellularLocation>
        <location evidence="2">Cell membrane</location>
        <topology evidence="2">Single-pass type II membrane protein</topology>
    </subcellularLocation>
</comment>
<keyword evidence="5" id="KW-1003">Cell membrane</keyword>
<accession>A0A8H7TYQ3</accession>
<comment type="caution">
    <text evidence="17">The sequence shown here is derived from an EMBL/GenBank/DDBJ whole genome shotgun (WGS) entry which is preliminary data.</text>
</comment>
<dbReference type="InterPro" id="IPR017853">
    <property type="entry name" value="GH"/>
</dbReference>
<dbReference type="GO" id="GO:0005886">
    <property type="term" value="C:plasma membrane"/>
    <property type="evidence" value="ECO:0007669"/>
    <property type="project" value="UniProtKB-SubCell"/>
</dbReference>
<evidence type="ECO:0000256" key="2">
    <source>
        <dbReference type="ARBA" id="ARBA00004401"/>
    </source>
</evidence>
<dbReference type="GO" id="GO:0000272">
    <property type="term" value="P:polysaccharide catabolic process"/>
    <property type="evidence" value="ECO:0007669"/>
    <property type="project" value="UniProtKB-KW"/>
</dbReference>
<comment type="function">
    <text evidence="12">Glucanases play a role in cell expansion during growth, in cell-cell fusion during mating, and in spore release during sporulation. This enzyme may be involved in beta-glucan degradation. Active on laminarin and lichenan.</text>
</comment>
<keyword evidence="7 16" id="KW-0472">Membrane</keyword>
<keyword evidence="10" id="KW-0961">Cell wall biogenesis/degradation</keyword>
<reference evidence="17" key="1">
    <citation type="submission" date="2020-11" db="EMBL/GenBank/DDBJ databases">
        <authorList>
            <person name="Koelle M."/>
            <person name="Horta M.A.C."/>
            <person name="Nowrousian M."/>
            <person name="Ohm R.A."/>
            <person name="Benz P."/>
            <person name="Pilgard A."/>
        </authorList>
    </citation>
    <scope>NUCLEOTIDE SEQUENCE</scope>
    <source>
        <strain evidence="17">FPRL280</strain>
    </source>
</reference>
<evidence type="ECO:0000256" key="10">
    <source>
        <dbReference type="ARBA" id="ARBA00023316"/>
    </source>
</evidence>
<evidence type="ECO:0000256" key="6">
    <source>
        <dbReference type="ARBA" id="ARBA00022801"/>
    </source>
</evidence>
<evidence type="ECO:0000256" key="15">
    <source>
        <dbReference type="SAM" id="MobiDB-lite"/>
    </source>
</evidence>
<gene>
    <name evidence="17" type="ORF">IEO21_08548</name>
</gene>
<dbReference type="GO" id="GO:0009277">
    <property type="term" value="C:fungal-type cell wall"/>
    <property type="evidence" value="ECO:0007669"/>
    <property type="project" value="TreeGrafter"/>
</dbReference>
<comment type="similarity">
    <text evidence="3">Belongs to the glycosyl hydrolase 17 family.</text>
</comment>
<dbReference type="EC" id="3.2.1.39" evidence="4"/>
<comment type="catalytic activity">
    <reaction evidence="1">
        <text>Hydrolysis of (1-&gt;3)-beta-D-glucosidic linkages in (1-&gt;3)-beta-D-glucans.</text>
        <dbReference type="EC" id="3.2.1.39"/>
    </reaction>
</comment>
<name>A0A8H7TYQ3_9APHY</name>
<dbReference type="EMBL" id="JADOXO010000313">
    <property type="protein sequence ID" value="KAF9806769.1"/>
    <property type="molecule type" value="Genomic_DNA"/>
</dbReference>
<feature type="region of interest" description="Disordered" evidence="15">
    <location>
        <begin position="127"/>
        <end position="153"/>
    </location>
</feature>
<keyword evidence="9" id="KW-0119">Carbohydrate metabolism</keyword>
<keyword evidence="16" id="KW-1133">Transmembrane helix</keyword>
<evidence type="ECO:0000256" key="3">
    <source>
        <dbReference type="ARBA" id="ARBA00008773"/>
    </source>
</evidence>
<evidence type="ECO:0000256" key="4">
    <source>
        <dbReference type="ARBA" id="ARBA00012780"/>
    </source>
</evidence>
<organism evidence="17 18">
    <name type="scientific">Rhodonia placenta</name>
    <dbReference type="NCBI Taxonomy" id="104341"/>
    <lineage>
        <taxon>Eukaryota</taxon>
        <taxon>Fungi</taxon>
        <taxon>Dikarya</taxon>
        <taxon>Basidiomycota</taxon>
        <taxon>Agaricomycotina</taxon>
        <taxon>Agaricomycetes</taxon>
        <taxon>Polyporales</taxon>
        <taxon>Adustoporiaceae</taxon>
        <taxon>Rhodonia</taxon>
    </lineage>
</organism>
<evidence type="ECO:0000256" key="7">
    <source>
        <dbReference type="ARBA" id="ARBA00023136"/>
    </source>
</evidence>
<dbReference type="Gene3D" id="3.20.20.80">
    <property type="entry name" value="Glycosidases"/>
    <property type="match status" value="2"/>
</dbReference>
<feature type="transmembrane region" description="Helical" evidence="16">
    <location>
        <begin position="100"/>
        <end position="123"/>
    </location>
</feature>
<dbReference type="PANTHER" id="PTHR16631:SF17">
    <property type="entry name" value="GLUCAN ENDO-1,3-BETA-GLUCOSIDASE BTGC"/>
    <property type="match status" value="1"/>
</dbReference>
<keyword evidence="16" id="KW-0812">Transmembrane</keyword>
<dbReference type="PANTHER" id="PTHR16631">
    <property type="entry name" value="GLUCAN 1,3-BETA-GLUCOSIDASE"/>
    <property type="match status" value="1"/>
</dbReference>
<reference evidence="17" key="2">
    <citation type="journal article" name="Front. Microbiol.">
        <title>Degradative Capacity of Two Strains of Rhodonia placenta: From Phenotype to Genotype.</title>
        <authorList>
            <person name="Kolle M."/>
            <person name="Horta M.A.C."/>
            <person name="Nowrousian M."/>
            <person name="Ohm R.A."/>
            <person name="Benz J.P."/>
            <person name="Pilgard A."/>
        </authorList>
    </citation>
    <scope>NUCLEOTIDE SEQUENCE</scope>
    <source>
        <strain evidence="17">FPRL280</strain>
    </source>
</reference>
<keyword evidence="6" id="KW-0378">Hydrolase</keyword>
<dbReference type="GO" id="GO:0005576">
    <property type="term" value="C:extracellular region"/>
    <property type="evidence" value="ECO:0007669"/>
    <property type="project" value="TreeGrafter"/>
</dbReference>
<evidence type="ECO:0000256" key="8">
    <source>
        <dbReference type="ARBA" id="ARBA00023180"/>
    </source>
</evidence>
<dbReference type="Proteomes" id="UP000639403">
    <property type="component" value="Unassembled WGS sequence"/>
</dbReference>
<dbReference type="InterPro" id="IPR050732">
    <property type="entry name" value="Beta-glucan_modifiers"/>
</dbReference>
<evidence type="ECO:0000313" key="18">
    <source>
        <dbReference type="Proteomes" id="UP000639403"/>
    </source>
</evidence>
<evidence type="ECO:0000256" key="9">
    <source>
        <dbReference type="ARBA" id="ARBA00023277"/>
    </source>
</evidence>
<evidence type="ECO:0000256" key="5">
    <source>
        <dbReference type="ARBA" id="ARBA00022475"/>
    </source>
</evidence>
<evidence type="ECO:0000256" key="1">
    <source>
        <dbReference type="ARBA" id="ARBA00000382"/>
    </source>
</evidence>
<evidence type="ECO:0000256" key="12">
    <source>
        <dbReference type="ARBA" id="ARBA00037649"/>
    </source>
</evidence>
<keyword evidence="11" id="KW-0624">Polysaccharide degradation</keyword>
<dbReference type="AlphaFoldDB" id="A0A8H7TYQ3"/>
<dbReference type="SUPFAM" id="SSF51445">
    <property type="entry name" value="(Trans)glycosidases"/>
    <property type="match status" value="1"/>
</dbReference>
<dbReference type="GO" id="GO:0042973">
    <property type="term" value="F:glucan endo-1,3-beta-D-glucosidase activity"/>
    <property type="evidence" value="ECO:0007669"/>
    <property type="project" value="UniProtKB-EC"/>
</dbReference>
<proteinExistence type="inferred from homology"/>
<feature type="region of interest" description="Disordered" evidence="15">
    <location>
        <begin position="55"/>
        <end position="74"/>
    </location>
</feature>